<reference evidence="2 3" key="1">
    <citation type="submission" date="2023-02" db="EMBL/GenBank/DDBJ databases">
        <title>LHISI_Scaffold_Assembly.</title>
        <authorList>
            <person name="Stuart O.P."/>
            <person name="Cleave R."/>
            <person name="Magrath M.J.L."/>
            <person name="Mikheyev A.S."/>
        </authorList>
    </citation>
    <scope>NUCLEOTIDE SEQUENCE [LARGE SCALE GENOMIC DNA]</scope>
    <source>
        <strain evidence="2">Daus_M_001</strain>
        <tissue evidence="2">Leg muscle</tissue>
    </source>
</reference>
<comment type="caution">
    <text evidence="2">The sequence shown here is derived from an EMBL/GenBank/DDBJ whole genome shotgun (WGS) entry which is preliminary data.</text>
</comment>
<protein>
    <submittedName>
        <fullName evidence="2">Uncharacterized protein</fullName>
    </submittedName>
</protein>
<evidence type="ECO:0000313" key="2">
    <source>
        <dbReference type="EMBL" id="KAJ8866073.1"/>
    </source>
</evidence>
<name>A0ABQ9G1M1_9NEOP</name>
<sequence length="244" mass="27013">MSPKALDLEAPAAEPRFCDGDNTSQDSMVSRVIDTRLCSVSEEGVDKEREVIVDNSDQEMIQGVGMCGTSPVLDVEHALSPYSSPDNRTDLPHLEDVHCVSETSVPSKDLPEVASTLRSRVSDTEDELKTERNEEFSGSSIEPVNPTERDIQHDAYIFPGSEQTVRHQLILEMVTHIVSKVQLLPAIWKTLKPMMAKFADFSSAVTIEKQSAQGNFAMPLSQGCGKGVMLDGCRERLEWDFLDQ</sequence>
<feature type="region of interest" description="Disordered" evidence="1">
    <location>
        <begin position="120"/>
        <end position="145"/>
    </location>
</feature>
<feature type="compositionally biased region" description="Basic and acidic residues" evidence="1">
    <location>
        <begin position="120"/>
        <end position="135"/>
    </location>
</feature>
<evidence type="ECO:0000256" key="1">
    <source>
        <dbReference type="SAM" id="MobiDB-lite"/>
    </source>
</evidence>
<feature type="region of interest" description="Disordered" evidence="1">
    <location>
        <begin position="1"/>
        <end position="24"/>
    </location>
</feature>
<dbReference type="Proteomes" id="UP001159363">
    <property type="component" value="Chromosome 16"/>
</dbReference>
<proteinExistence type="predicted"/>
<keyword evidence="3" id="KW-1185">Reference proteome</keyword>
<accession>A0ABQ9G1M1</accession>
<organism evidence="2 3">
    <name type="scientific">Dryococelus australis</name>
    <dbReference type="NCBI Taxonomy" id="614101"/>
    <lineage>
        <taxon>Eukaryota</taxon>
        <taxon>Metazoa</taxon>
        <taxon>Ecdysozoa</taxon>
        <taxon>Arthropoda</taxon>
        <taxon>Hexapoda</taxon>
        <taxon>Insecta</taxon>
        <taxon>Pterygota</taxon>
        <taxon>Neoptera</taxon>
        <taxon>Polyneoptera</taxon>
        <taxon>Phasmatodea</taxon>
        <taxon>Verophasmatodea</taxon>
        <taxon>Anareolatae</taxon>
        <taxon>Phasmatidae</taxon>
        <taxon>Eurycanthinae</taxon>
        <taxon>Dryococelus</taxon>
    </lineage>
</organism>
<dbReference type="EMBL" id="JARBHB010000017">
    <property type="protein sequence ID" value="KAJ8866073.1"/>
    <property type="molecule type" value="Genomic_DNA"/>
</dbReference>
<evidence type="ECO:0000313" key="3">
    <source>
        <dbReference type="Proteomes" id="UP001159363"/>
    </source>
</evidence>
<gene>
    <name evidence="2" type="ORF">PR048_033597</name>
</gene>